<evidence type="ECO:0000256" key="4">
    <source>
        <dbReference type="ARBA" id="ARBA00022786"/>
    </source>
</evidence>
<keyword evidence="3" id="KW-0645">Protease</keyword>
<dbReference type="Gene3D" id="3.10.20.90">
    <property type="entry name" value="Phosphatidylinositol 3-kinase Catalytic Subunit, Chain A, domain 1"/>
    <property type="match status" value="1"/>
</dbReference>
<protein>
    <recommendedName>
        <fullName evidence="2">ubiquitinyl hydrolase 1</fullName>
        <ecNumber evidence="2">3.4.19.12</ecNumber>
    </recommendedName>
</protein>
<dbReference type="SUPFAM" id="SSF54236">
    <property type="entry name" value="Ubiquitin-like"/>
    <property type="match status" value="1"/>
</dbReference>
<dbReference type="CDD" id="cd17039">
    <property type="entry name" value="Ubl_ubiquitin_like"/>
    <property type="match status" value="1"/>
</dbReference>
<dbReference type="Pfam" id="PF00443">
    <property type="entry name" value="UCH"/>
    <property type="match status" value="1"/>
</dbReference>
<dbReference type="PANTHER" id="PTHR43982:SF1">
    <property type="entry name" value="UBIQUITIN CARBOXYL-TERMINAL HYDROLASE 14"/>
    <property type="match status" value="1"/>
</dbReference>
<dbReference type="PANTHER" id="PTHR43982">
    <property type="entry name" value="UBIQUITIN CARBOXYL-TERMINAL HYDROLASE"/>
    <property type="match status" value="1"/>
</dbReference>
<dbReference type="PROSITE" id="PS50235">
    <property type="entry name" value="USP_3"/>
    <property type="match status" value="1"/>
</dbReference>
<dbReference type="InterPro" id="IPR038765">
    <property type="entry name" value="Papain-like_cys_pep_sf"/>
</dbReference>
<dbReference type="InterPro" id="IPR044635">
    <property type="entry name" value="UBP14-like"/>
</dbReference>
<dbReference type="Gene3D" id="3.90.70.10">
    <property type="entry name" value="Cysteine proteinases"/>
    <property type="match status" value="2"/>
</dbReference>
<dbReference type="InterPro" id="IPR018200">
    <property type="entry name" value="USP_CS"/>
</dbReference>
<dbReference type="GO" id="GO:0061136">
    <property type="term" value="P:regulation of proteasomal protein catabolic process"/>
    <property type="evidence" value="ECO:0007669"/>
    <property type="project" value="TreeGrafter"/>
</dbReference>
<dbReference type="AlphaFoldDB" id="A0A146KF08"/>
<reference evidence="8" key="1">
    <citation type="submission" date="2015-07" db="EMBL/GenBank/DDBJ databases">
        <title>Adaptation to a free-living lifestyle via gene acquisitions in the diplomonad Trepomonas sp. PC1.</title>
        <authorList>
            <person name="Xu F."/>
            <person name="Jerlstrom-Hultqvist J."/>
            <person name="Kolisko M."/>
            <person name="Simpson A.G.B."/>
            <person name="Roger A.J."/>
            <person name="Svard S.G."/>
            <person name="Andersson J.O."/>
        </authorList>
    </citation>
    <scope>NUCLEOTIDE SEQUENCE</scope>
    <source>
        <strain evidence="8">PC1</strain>
    </source>
</reference>
<dbReference type="GO" id="GO:0016579">
    <property type="term" value="P:protein deubiquitination"/>
    <property type="evidence" value="ECO:0007669"/>
    <property type="project" value="InterPro"/>
</dbReference>
<dbReference type="InterPro" id="IPR001394">
    <property type="entry name" value="Peptidase_C19_UCH"/>
</dbReference>
<keyword evidence="5 8" id="KW-0378">Hydrolase</keyword>
<evidence type="ECO:0000313" key="8">
    <source>
        <dbReference type="EMBL" id="JAP94235.1"/>
    </source>
</evidence>
<dbReference type="GO" id="GO:0004843">
    <property type="term" value="F:cysteine-type deubiquitinase activity"/>
    <property type="evidence" value="ECO:0007669"/>
    <property type="project" value="UniProtKB-EC"/>
</dbReference>
<dbReference type="GO" id="GO:0043161">
    <property type="term" value="P:proteasome-mediated ubiquitin-dependent protein catabolic process"/>
    <property type="evidence" value="ECO:0007669"/>
    <property type="project" value="InterPro"/>
</dbReference>
<keyword evidence="4" id="KW-0833">Ubl conjugation pathway</keyword>
<dbReference type="EMBL" id="GDID01002371">
    <property type="protein sequence ID" value="JAP94235.1"/>
    <property type="molecule type" value="Transcribed_RNA"/>
</dbReference>
<feature type="non-terminal residue" evidence="8">
    <location>
        <position position="1"/>
    </location>
</feature>
<name>A0A146KF08_9EUKA</name>
<evidence type="ECO:0000256" key="2">
    <source>
        <dbReference type="ARBA" id="ARBA00012759"/>
    </source>
</evidence>
<dbReference type="InterPro" id="IPR028889">
    <property type="entry name" value="USP"/>
</dbReference>
<evidence type="ECO:0000256" key="6">
    <source>
        <dbReference type="ARBA" id="ARBA00022807"/>
    </source>
</evidence>
<proteinExistence type="predicted"/>
<feature type="domain" description="USP" evidence="7">
    <location>
        <begin position="103"/>
        <end position="352"/>
    </location>
</feature>
<dbReference type="SUPFAM" id="SSF54001">
    <property type="entry name" value="Cysteine proteinases"/>
    <property type="match status" value="1"/>
</dbReference>
<evidence type="ECO:0000256" key="3">
    <source>
        <dbReference type="ARBA" id="ARBA00022670"/>
    </source>
</evidence>
<evidence type="ECO:0000259" key="7">
    <source>
        <dbReference type="PROSITE" id="PS50235"/>
    </source>
</evidence>
<dbReference type="InterPro" id="IPR029071">
    <property type="entry name" value="Ubiquitin-like_domsf"/>
</dbReference>
<accession>A0A146KF08</accession>
<dbReference type="PROSITE" id="PS00973">
    <property type="entry name" value="USP_2"/>
    <property type="match status" value="1"/>
</dbReference>
<organism evidence="8">
    <name type="scientific">Trepomonas sp. PC1</name>
    <dbReference type="NCBI Taxonomy" id="1076344"/>
    <lineage>
        <taxon>Eukaryota</taxon>
        <taxon>Metamonada</taxon>
        <taxon>Diplomonadida</taxon>
        <taxon>Hexamitidae</taxon>
        <taxon>Hexamitinae</taxon>
        <taxon>Trepomonas</taxon>
    </lineage>
</organism>
<dbReference type="GO" id="GO:0070628">
    <property type="term" value="F:proteasome binding"/>
    <property type="evidence" value="ECO:0007669"/>
    <property type="project" value="TreeGrafter"/>
</dbReference>
<gene>
    <name evidence="8" type="ORF">TPC1_13197</name>
</gene>
<keyword evidence="6" id="KW-0788">Thiol protease</keyword>
<dbReference type="EC" id="3.4.19.12" evidence="2"/>
<evidence type="ECO:0000256" key="1">
    <source>
        <dbReference type="ARBA" id="ARBA00000707"/>
    </source>
</evidence>
<comment type="catalytic activity">
    <reaction evidence="1">
        <text>Thiol-dependent hydrolysis of ester, thioester, amide, peptide and isopeptide bonds formed by the C-terminal Gly of ubiquitin (a 76-residue protein attached to proteins as an intracellular targeting signal).</text>
        <dbReference type="EC" id="3.4.19.12"/>
    </reaction>
</comment>
<sequence length="357" mass="41137">EIPLKIWFQDQTYDLETDLEETIETLAVQIESITQLQPQFQILMLENYHMPLDFSKQMSYYQIQPNQTVVVLGSNTIAADPNQKMSEVQIKRLENLQAAGHPIGIINPKNMCYCISALQYLASCKKILSHVKKQPDTDLVGPIKQLFLKLEEKTDANSQFSKFLKYFIDAHPDFKNLMEQHDAQEALSVLESDLHLQEMFELQTTKQQLQFIPLTIKQEFTNVGESIQDFLGEEKIIKLPKLLQLQFVRYTFDEEKKKAQKISRKLGFTMQMNLNEFVANDVDKTNYKLKAVIAHQGTSVNNGHYVCFVRQGKKWFCLNDNVVQYVEEDAVLALAGGDAVGFLSYVCLYQADEKEKE</sequence>
<evidence type="ECO:0000256" key="5">
    <source>
        <dbReference type="ARBA" id="ARBA00022801"/>
    </source>
</evidence>